<dbReference type="Gene3D" id="1.20.140.40">
    <property type="entry name" value="Invertase/pectin methylesterase inhibitor family protein"/>
    <property type="match status" value="1"/>
</dbReference>
<comment type="caution">
    <text evidence="3">The sequence shown here is derived from an EMBL/GenBank/DDBJ whole genome shotgun (WGS) entry which is preliminary data.</text>
</comment>
<dbReference type="SUPFAM" id="SSF101148">
    <property type="entry name" value="Plant invertase/pectin methylesterase inhibitor"/>
    <property type="match status" value="1"/>
</dbReference>
<proteinExistence type="predicted"/>
<dbReference type="GO" id="GO:0004857">
    <property type="term" value="F:enzyme inhibitor activity"/>
    <property type="evidence" value="ECO:0007669"/>
    <property type="project" value="InterPro"/>
</dbReference>
<name>A0AAN8ZJB5_9MAGN</name>
<keyword evidence="1" id="KW-0732">Signal</keyword>
<feature type="domain" description="Pectinesterase inhibitor" evidence="2">
    <location>
        <begin position="20"/>
        <end position="146"/>
    </location>
</feature>
<sequence>MAIPISNNVTTLILIWSCFFSLPLVNSLWDFEFWCSRTPYPATCNYHSINHGLQNPALKPVSHFRKIALELALEQAIQTWEKATKSGIRFRNKKEKGAWNDCVQLLDDTIFHLNRTFCPEIKDVDVQSLLNAALTNLQVCRDGFNLRT</sequence>
<gene>
    <name evidence="3" type="ORF">RJ641_033360</name>
</gene>
<evidence type="ECO:0000313" key="3">
    <source>
        <dbReference type="EMBL" id="KAK6936330.1"/>
    </source>
</evidence>
<dbReference type="EMBL" id="JBAMMX010000007">
    <property type="protein sequence ID" value="KAK6936330.1"/>
    <property type="molecule type" value="Genomic_DNA"/>
</dbReference>
<evidence type="ECO:0000256" key="1">
    <source>
        <dbReference type="SAM" id="SignalP"/>
    </source>
</evidence>
<feature type="chain" id="PRO_5042829463" evidence="1">
    <location>
        <begin position="28"/>
        <end position="148"/>
    </location>
</feature>
<dbReference type="NCBIfam" id="TIGR01614">
    <property type="entry name" value="PME_inhib"/>
    <property type="match status" value="1"/>
</dbReference>
<dbReference type="Pfam" id="PF04043">
    <property type="entry name" value="PMEI"/>
    <property type="match status" value="1"/>
</dbReference>
<dbReference type="InterPro" id="IPR035513">
    <property type="entry name" value="Invertase/methylesterase_inhib"/>
</dbReference>
<feature type="signal peptide" evidence="1">
    <location>
        <begin position="1"/>
        <end position="27"/>
    </location>
</feature>
<dbReference type="SMART" id="SM00856">
    <property type="entry name" value="PMEI"/>
    <property type="match status" value="1"/>
</dbReference>
<dbReference type="AlphaFoldDB" id="A0AAN8ZJB5"/>
<evidence type="ECO:0000313" key="4">
    <source>
        <dbReference type="Proteomes" id="UP001370490"/>
    </source>
</evidence>
<dbReference type="CDD" id="cd15798">
    <property type="entry name" value="PMEI-like_3"/>
    <property type="match status" value="1"/>
</dbReference>
<evidence type="ECO:0000259" key="2">
    <source>
        <dbReference type="SMART" id="SM00856"/>
    </source>
</evidence>
<dbReference type="Proteomes" id="UP001370490">
    <property type="component" value="Unassembled WGS sequence"/>
</dbReference>
<organism evidence="3 4">
    <name type="scientific">Dillenia turbinata</name>
    <dbReference type="NCBI Taxonomy" id="194707"/>
    <lineage>
        <taxon>Eukaryota</taxon>
        <taxon>Viridiplantae</taxon>
        <taxon>Streptophyta</taxon>
        <taxon>Embryophyta</taxon>
        <taxon>Tracheophyta</taxon>
        <taxon>Spermatophyta</taxon>
        <taxon>Magnoliopsida</taxon>
        <taxon>eudicotyledons</taxon>
        <taxon>Gunneridae</taxon>
        <taxon>Pentapetalae</taxon>
        <taxon>Dilleniales</taxon>
        <taxon>Dilleniaceae</taxon>
        <taxon>Dillenia</taxon>
    </lineage>
</organism>
<reference evidence="3 4" key="1">
    <citation type="submission" date="2023-12" db="EMBL/GenBank/DDBJ databases">
        <title>A high-quality genome assembly for Dillenia turbinata (Dilleniales).</title>
        <authorList>
            <person name="Chanderbali A."/>
        </authorList>
    </citation>
    <scope>NUCLEOTIDE SEQUENCE [LARGE SCALE GENOMIC DNA]</scope>
    <source>
        <strain evidence="3">LSX21</strain>
        <tissue evidence="3">Leaf</tissue>
    </source>
</reference>
<protein>
    <submittedName>
        <fullName evidence="3">Pectinesterase inhibitor domain</fullName>
    </submittedName>
</protein>
<accession>A0AAN8ZJB5</accession>
<dbReference type="InterPro" id="IPR006501">
    <property type="entry name" value="Pectinesterase_inhib_dom"/>
</dbReference>
<keyword evidence="4" id="KW-1185">Reference proteome</keyword>